<dbReference type="AlphaFoldDB" id="W6RV11"/>
<evidence type="ECO:0000259" key="2">
    <source>
        <dbReference type="Pfam" id="PF14501"/>
    </source>
</evidence>
<dbReference type="GO" id="GO:0042802">
    <property type="term" value="F:identical protein binding"/>
    <property type="evidence" value="ECO:0007669"/>
    <property type="project" value="TreeGrafter"/>
</dbReference>
<dbReference type="RefSeq" id="WP_044037054.1">
    <property type="nucleotide sequence ID" value="NZ_HG917868.1"/>
</dbReference>
<feature type="transmembrane region" description="Helical" evidence="1">
    <location>
        <begin position="86"/>
        <end position="112"/>
    </location>
</feature>
<protein>
    <submittedName>
        <fullName evidence="3">Signal transduction histidine kinase regulating citrate/malate metabolism</fullName>
    </submittedName>
</protein>
<dbReference type="KEGG" id="clt:CM240_1004"/>
<gene>
    <name evidence="3" type="ORF">CM240_1004</name>
</gene>
<dbReference type="Proteomes" id="UP000019426">
    <property type="component" value="Chromosome M2/40_rep1"/>
</dbReference>
<accession>W6RV11</accession>
<name>W6RV11_9CLOT</name>
<evidence type="ECO:0000313" key="4">
    <source>
        <dbReference type="Proteomes" id="UP000019426"/>
    </source>
</evidence>
<dbReference type="CDD" id="cd16935">
    <property type="entry name" value="HATPase_AgrC-ComD-like"/>
    <property type="match status" value="1"/>
</dbReference>
<evidence type="ECO:0000313" key="3">
    <source>
        <dbReference type="EMBL" id="CDM68168.1"/>
    </source>
</evidence>
<proteinExistence type="predicted"/>
<dbReference type="PANTHER" id="PTHR40448">
    <property type="entry name" value="TWO-COMPONENT SENSOR HISTIDINE KINASE"/>
    <property type="match status" value="1"/>
</dbReference>
<dbReference type="OrthoDB" id="1656061at2"/>
<keyword evidence="1" id="KW-0812">Transmembrane</keyword>
<feature type="domain" description="Sensor histidine kinase NatK-like C-terminal" evidence="2">
    <location>
        <begin position="344"/>
        <end position="448"/>
    </location>
</feature>
<keyword evidence="1" id="KW-1133">Transmembrane helix</keyword>
<keyword evidence="4" id="KW-1185">Reference proteome</keyword>
<dbReference type="SUPFAM" id="SSF55874">
    <property type="entry name" value="ATPase domain of HSP90 chaperone/DNA topoisomerase II/histidine kinase"/>
    <property type="match status" value="1"/>
</dbReference>
<keyword evidence="3" id="KW-0808">Transferase</keyword>
<organism evidence="3 4">
    <name type="scientific">Clostridium bornimense</name>
    <dbReference type="NCBI Taxonomy" id="1216932"/>
    <lineage>
        <taxon>Bacteria</taxon>
        <taxon>Bacillati</taxon>
        <taxon>Bacillota</taxon>
        <taxon>Clostridia</taxon>
        <taxon>Eubacteriales</taxon>
        <taxon>Clostridiaceae</taxon>
        <taxon>Clostridium</taxon>
    </lineage>
</organism>
<feature type="transmembrane region" description="Helical" evidence="1">
    <location>
        <begin position="198"/>
        <end position="220"/>
    </location>
</feature>
<sequence>MHALVFNMLYPLILSLMIVLPVANLCFVKNNIRALVIYTFLNYCVLALTVMYKSTSGSFFFCNLSSSYLIASVLIYIFIVYRNLTYALITSIFILISNMISDGIVGAITIVVFNIEYEGLSNNYPLYSIIGIAILFTTTIISLIFRIVALKMSKKYINFKKYGQIGFLSIFVLATMLGIFLIYIYLCGYLLPNWDSRSISLHMILIIFLSTVCLTMLYSVTKAIKNMFEQEYKEKEYSQLKEYTDLLENVSTDLRKFKHDYINILLTLGGYIDEGDLNGLKEFYNKDLLPETGKHVTKNKNLSLLQHIKTSPLKALLSSKLITSQSHNIETRIELIDDIDNIPMNTIDICRIIGILLDNAIEAADLCEKKSLHFAGIKTDDSIIFIVRNSCLPDTPPVYKIYEKDFSTKGDGHGIGLKTVREIINRDYKNVILNTKIENCIFSQELIINL</sequence>
<dbReference type="InterPro" id="IPR032834">
    <property type="entry name" value="NatK-like_C"/>
</dbReference>
<dbReference type="Pfam" id="PF14501">
    <property type="entry name" value="HATPase_c_5"/>
    <property type="match status" value="1"/>
</dbReference>
<dbReference type="PANTHER" id="PTHR40448:SF1">
    <property type="entry name" value="TWO-COMPONENT SENSOR HISTIDINE KINASE"/>
    <property type="match status" value="1"/>
</dbReference>
<dbReference type="STRING" id="1216932.CM240_1004"/>
<dbReference type="HOGENOM" id="CLU_046138_1_2_9"/>
<dbReference type="EMBL" id="HG917868">
    <property type="protein sequence ID" value="CDM68168.1"/>
    <property type="molecule type" value="Genomic_DNA"/>
</dbReference>
<dbReference type="eggNOG" id="COG3290">
    <property type="taxonomic scope" value="Bacteria"/>
</dbReference>
<dbReference type="InterPro" id="IPR036890">
    <property type="entry name" value="HATPase_C_sf"/>
</dbReference>
<feature type="transmembrane region" description="Helical" evidence="1">
    <location>
        <begin position="58"/>
        <end position="79"/>
    </location>
</feature>
<feature type="transmembrane region" description="Helical" evidence="1">
    <location>
        <begin position="124"/>
        <end position="145"/>
    </location>
</feature>
<feature type="transmembrane region" description="Helical" evidence="1">
    <location>
        <begin position="35"/>
        <end position="52"/>
    </location>
</feature>
<evidence type="ECO:0000256" key="1">
    <source>
        <dbReference type="SAM" id="Phobius"/>
    </source>
</evidence>
<dbReference type="Gene3D" id="3.30.565.10">
    <property type="entry name" value="Histidine kinase-like ATPase, C-terminal domain"/>
    <property type="match status" value="1"/>
</dbReference>
<reference evidence="3 4" key="1">
    <citation type="submission" date="2013-11" db="EMBL/GenBank/DDBJ databases">
        <title>Complete genome sequence of Clostridum sp. M2/40.</title>
        <authorList>
            <person name="Wibberg D."/>
            <person name="Puehler A."/>
            <person name="Schlueter A."/>
        </authorList>
    </citation>
    <scope>NUCLEOTIDE SEQUENCE [LARGE SCALE GENOMIC DNA]</scope>
    <source>
        <strain evidence="4">M2/40</strain>
    </source>
</reference>
<keyword evidence="1" id="KW-0472">Membrane</keyword>
<dbReference type="PATRIC" id="fig|1216932.3.peg.992"/>
<keyword evidence="3" id="KW-0418">Kinase</keyword>
<feature type="transmembrane region" description="Helical" evidence="1">
    <location>
        <begin position="165"/>
        <end position="186"/>
    </location>
</feature>
<dbReference type="GO" id="GO:0016301">
    <property type="term" value="F:kinase activity"/>
    <property type="evidence" value="ECO:0007669"/>
    <property type="project" value="UniProtKB-KW"/>
</dbReference>
<feature type="transmembrane region" description="Helical" evidence="1">
    <location>
        <begin position="6"/>
        <end position="28"/>
    </location>
</feature>